<organism evidence="2 3">
    <name type="scientific">Actinophytocola xinjiangensis</name>
    <dbReference type="NCBI Taxonomy" id="485602"/>
    <lineage>
        <taxon>Bacteria</taxon>
        <taxon>Bacillati</taxon>
        <taxon>Actinomycetota</taxon>
        <taxon>Actinomycetes</taxon>
        <taxon>Pseudonocardiales</taxon>
        <taxon>Pseudonocardiaceae</taxon>
    </lineage>
</organism>
<sequence>MTDNVRHAPQVHDGPSSRHPLVPYINAWSEEEDPPGKVIEIPGRGLVYADELVTDRDDRGVLWFRTISRPRQGRPNFQRVHPLRQRRAMRRLLCQVCAEPADVTEDGVLWLLKDQRTDWPDWPKGMGVTEPPVCLSCVPVAARQCPALRKGAAAIRARSFPVSGVRAMIYRSGPDGLNPIGEKNIPYGNSALRWARAMNLIRKLNECTVVSLEELCQKSK</sequence>
<dbReference type="EMBL" id="MSIF01000014">
    <property type="protein sequence ID" value="OLF07848.1"/>
    <property type="molecule type" value="Genomic_DNA"/>
</dbReference>
<name>A0A7Z0WIA4_9PSEU</name>
<keyword evidence="3" id="KW-1185">Reference proteome</keyword>
<dbReference type="AlphaFoldDB" id="A0A7Z0WIA4"/>
<feature type="region of interest" description="Disordered" evidence="1">
    <location>
        <begin position="1"/>
        <end position="20"/>
    </location>
</feature>
<accession>A0A7Z0WIA4</accession>
<evidence type="ECO:0000256" key="1">
    <source>
        <dbReference type="SAM" id="MobiDB-lite"/>
    </source>
</evidence>
<protein>
    <submittedName>
        <fullName evidence="2">Uncharacterized protein</fullName>
    </submittedName>
</protein>
<dbReference type="Proteomes" id="UP000185696">
    <property type="component" value="Unassembled WGS sequence"/>
</dbReference>
<evidence type="ECO:0000313" key="2">
    <source>
        <dbReference type="EMBL" id="OLF07848.1"/>
    </source>
</evidence>
<proteinExistence type="predicted"/>
<evidence type="ECO:0000313" key="3">
    <source>
        <dbReference type="Proteomes" id="UP000185696"/>
    </source>
</evidence>
<comment type="caution">
    <text evidence="2">The sequence shown here is derived from an EMBL/GenBank/DDBJ whole genome shotgun (WGS) entry which is preliminary data.</text>
</comment>
<gene>
    <name evidence="2" type="ORF">BLA60_25600</name>
</gene>
<reference evidence="2 3" key="1">
    <citation type="submission" date="2016-12" db="EMBL/GenBank/DDBJ databases">
        <title>The draft genome sequence of Actinophytocola xinjiangensis.</title>
        <authorList>
            <person name="Wang W."/>
            <person name="Yuan L."/>
        </authorList>
    </citation>
    <scope>NUCLEOTIDE SEQUENCE [LARGE SCALE GENOMIC DNA]</scope>
    <source>
        <strain evidence="2 3">CGMCC 4.4663</strain>
    </source>
</reference>